<evidence type="ECO:0000256" key="1">
    <source>
        <dbReference type="ARBA" id="ARBA00002432"/>
    </source>
</evidence>
<evidence type="ECO:0000259" key="7">
    <source>
        <dbReference type="SMART" id="SM00506"/>
    </source>
</evidence>
<protein>
    <recommendedName>
        <fullName evidence="4">ADP-ribose 1''-phosphate phosphatase</fullName>
        <ecNumber evidence="3">3.1.3.84</ecNumber>
    </recommendedName>
</protein>
<evidence type="ECO:0000256" key="4">
    <source>
        <dbReference type="ARBA" id="ARBA00019744"/>
    </source>
</evidence>
<dbReference type="EMBL" id="MU007057">
    <property type="protein sequence ID" value="KAF2427780.1"/>
    <property type="molecule type" value="Genomic_DNA"/>
</dbReference>
<dbReference type="EC" id="3.1.3.84" evidence="3"/>
<sequence>MTETFPPLTPNGLALTEIIGDIFAAPPNTLLIHACNCLGSWSAGIAAAFKKNYPAAFLVYEKHCRDSIPEDLIGTALMIPPWEKDDSKPKHYVGCLFTSKKYGKGRDSPEEILRSTKPAMEQLIKLVGEDGGVDGVRMCRINSGLFSVRWEDSREVLRGIEVEEGVNVASLTPCQNRPCHKGE</sequence>
<proteinExistence type="inferred from homology"/>
<dbReference type="CDD" id="cd02901">
    <property type="entry name" value="Macro_Poa1p-like"/>
    <property type="match status" value="1"/>
</dbReference>
<dbReference type="SUPFAM" id="SSF52949">
    <property type="entry name" value="Macro domain-like"/>
    <property type="match status" value="1"/>
</dbReference>
<feature type="domain" description="Macro" evidence="7">
    <location>
        <begin position="14"/>
        <end position="157"/>
    </location>
</feature>
<dbReference type="InterPro" id="IPR050892">
    <property type="entry name" value="ADP-ribose_metab_enzymes"/>
</dbReference>
<comment type="function">
    <text evidence="1">Highly specific phosphatase involved in the metabolism of ADP-ribose 1''-phosphate (Appr1p) which is produced as a consequence of tRNA splicing.</text>
</comment>
<organism evidence="8 9">
    <name type="scientific">Tothia fuscella</name>
    <dbReference type="NCBI Taxonomy" id="1048955"/>
    <lineage>
        <taxon>Eukaryota</taxon>
        <taxon>Fungi</taxon>
        <taxon>Dikarya</taxon>
        <taxon>Ascomycota</taxon>
        <taxon>Pezizomycotina</taxon>
        <taxon>Dothideomycetes</taxon>
        <taxon>Pleosporomycetidae</taxon>
        <taxon>Venturiales</taxon>
        <taxon>Cylindrosympodiaceae</taxon>
        <taxon>Tothia</taxon>
    </lineage>
</organism>
<gene>
    <name evidence="8" type="ORF">EJ08DRAFT_671531</name>
</gene>
<dbReference type="PANTHER" id="PTHR12521">
    <property type="entry name" value="PROTEIN C6ORF130"/>
    <property type="match status" value="1"/>
</dbReference>
<keyword evidence="9" id="KW-1185">Reference proteome</keyword>
<dbReference type="Proteomes" id="UP000800235">
    <property type="component" value="Unassembled WGS sequence"/>
</dbReference>
<dbReference type="InterPro" id="IPR043472">
    <property type="entry name" value="Macro_dom-like"/>
</dbReference>
<comment type="caution">
    <text evidence="8">The sequence shown here is derived from an EMBL/GenBank/DDBJ whole genome shotgun (WGS) entry which is preliminary data.</text>
</comment>
<evidence type="ECO:0000313" key="9">
    <source>
        <dbReference type="Proteomes" id="UP000800235"/>
    </source>
</evidence>
<evidence type="ECO:0000256" key="6">
    <source>
        <dbReference type="ARBA" id="ARBA00034427"/>
    </source>
</evidence>
<keyword evidence="5" id="KW-0904">Protein phosphatase</keyword>
<dbReference type="OrthoDB" id="2155246at2759"/>
<dbReference type="SMART" id="SM00506">
    <property type="entry name" value="A1pp"/>
    <property type="match status" value="1"/>
</dbReference>
<evidence type="ECO:0000313" key="8">
    <source>
        <dbReference type="EMBL" id="KAF2427780.1"/>
    </source>
</evidence>
<comment type="similarity">
    <text evidence="2">Belongs to the POA1 family.</text>
</comment>
<dbReference type="AlphaFoldDB" id="A0A9P4NMN6"/>
<dbReference type="Gene3D" id="3.40.220.10">
    <property type="entry name" value="Leucine Aminopeptidase, subunit E, domain 1"/>
    <property type="match status" value="1"/>
</dbReference>
<comment type="catalytic activity">
    <reaction evidence="6">
        <text>ADP-alpha-D-ribose 1''-phosphate + H2O = ADP-D-ribose + phosphate</text>
        <dbReference type="Rhea" id="RHEA:25029"/>
        <dbReference type="ChEBI" id="CHEBI:15377"/>
        <dbReference type="ChEBI" id="CHEBI:43474"/>
        <dbReference type="ChEBI" id="CHEBI:57967"/>
        <dbReference type="ChEBI" id="CHEBI:58753"/>
        <dbReference type="EC" id="3.1.3.84"/>
    </reaction>
</comment>
<keyword evidence="5" id="KW-0378">Hydrolase</keyword>
<dbReference type="Pfam" id="PF01661">
    <property type="entry name" value="Macro"/>
    <property type="match status" value="1"/>
</dbReference>
<dbReference type="GO" id="GO:0140291">
    <property type="term" value="P:peptidyl-glutamate ADP-deribosylation"/>
    <property type="evidence" value="ECO:0007669"/>
    <property type="project" value="TreeGrafter"/>
</dbReference>
<name>A0A9P4NMN6_9PEZI</name>
<evidence type="ECO:0000256" key="2">
    <source>
        <dbReference type="ARBA" id="ARBA00006575"/>
    </source>
</evidence>
<accession>A0A9P4NMN6</accession>
<reference evidence="8" key="1">
    <citation type="journal article" date="2020" name="Stud. Mycol.">
        <title>101 Dothideomycetes genomes: a test case for predicting lifestyles and emergence of pathogens.</title>
        <authorList>
            <person name="Haridas S."/>
            <person name="Albert R."/>
            <person name="Binder M."/>
            <person name="Bloem J."/>
            <person name="Labutti K."/>
            <person name="Salamov A."/>
            <person name="Andreopoulos B."/>
            <person name="Baker S."/>
            <person name="Barry K."/>
            <person name="Bills G."/>
            <person name="Bluhm B."/>
            <person name="Cannon C."/>
            <person name="Castanera R."/>
            <person name="Culley D."/>
            <person name="Daum C."/>
            <person name="Ezra D."/>
            <person name="Gonzalez J."/>
            <person name="Henrissat B."/>
            <person name="Kuo A."/>
            <person name="Liang C."/>
            <person name="Lipzen A."/>
            <person name="Lutzoni F."/>
            <person name="Magnuson J."/>
            <person name="Mondo S."/>
            <person name="Nolan M."/>
            <person name="Ohm R."/>
            <person name="Pangilinan J."/>
            <person name="Park H.-J."/>
            <person name="Ramirez L."/>
            <person name="Alfaro M."/>
            <person name="Sun H."/>
            <person name="Tritt A."/>
            <person name="Yoshinaga Y."/>
            <person name="Zwiers L.-H."/>
            <person name="Turgeon B."/>
            <person name="Goodwin S."/>
            <person name="Spatafora J."/>
            <person name="Crous P."/>
            <person name="Grigoriev I."/>
        </authorList>
    </citation>
    <scope>NUCLEOTIDE SEQUENCE</scope>
    <source>
        <strain evidence="8">CBS 130266</strain>
    </source>
</reference>
<dbReference type="GO" id="GO:0004721">
    <property type="term" value="F:phosphoprotein phosphatase activity"/>
    <property type="evidence" value="ECO:0007669"/>
    <property type="project" value="UniProtKB-KW"/>
</dbReference>
<dbReference type="InterPro" id="IPR002589">
    <property type="entry name" value="Macro_dom"/>
</dbReference>
<evidence type="ECO:0000256" key="3">
    <source>
        <dbReference type="ARBA" id="ARBA00012983"/>
    </source>
</evidence>
<evidence type="ECO:0000256" key="5">
    <source>
        <dbReference type="ARBA" id="ARBA00022912"/>
    </source>
</evidence>
<dbReference type="PANTHER" id="PTHR12521:SF0">
    <property type="entry name" value="ADP-RIBOSE GLYCOHYDROLASE OARD1"/>
    <property type="match status" value="1"/>
</dbReference>